<dbReference type="Proteomes" id="UP000324585">
    <property type="component" value="Unassembled WGS sequence"/>
</dbReference>
<dbReference type="EMBL" id="VRMN01000001">
    <property type="protein sequence ID" value="KAA8498361.1"/>
    <property type="molecule type" value="Genomic_DNA"/>
</dbReference>
<proteinExistence type="predicted"/>
<dbReference type="Pfam" id="PF00702">
    <property type="entry name" value="Hydrolase"/>
    <property type="match status" value="1"/>
</dbReference>
<dbReference type="Gene3D" id="1.10.150.450">
    <property type="match status" value="1"/>
</dbReference>
<evidence type="ECO:0008006" key="3">
    <source>
        <dbReference type="Google" id="ProtNLM"/>
    </source>
</evidence>
<evidence type="ECO:0000313" key="2">
    <source>
        <dbReference type="Proteomes" id="UP000324585"/>
    </source>
</evidence>
<sequence length="294" mass="32452">MHPPEAVESNGVDVVMVKARTQDAAVEGIHWVSERGVFCAGTRHELDTLWLDLDDTLYPRSCGVAEQVRVNIDKYILRHILDTTGSGNVSPELVLRAEKMREELFLRYGTTLRGLQEKYHVDAHKYWDEIHAALPYASLIHPDPALEHVVSSAIPLKNKWILTNADAAHVRAVLSALHLAESTFTGVIDVEAMQFANKPEPIAFQRALALSRAGTFAQCLFLDDSVRNVRAAQQLGVKGVIIGDQFCQCELAHLRDAHQASRVCTGKDPTGGAIHGAWSLHDFADASKSIFFPT</sequence>
<comment type="caution">
    <text evidence="1">The sequence shown here is derived from an EMBL/GenBank/DDBJ whole genome shotgun (WGS) entry which is preliminary data.</text>
</comment>
<keyword evidence="2" id="KW-1185">Reference proteome</keyword>
<dbReference type="InterPro" id="IPR023214">
    <property type="entry name" value="HAD_sf"/>
</dbReference>
<dbReference type="SFLD" id="SFLDS00003">
    <property type="entry name" value="Haloacid_Dehalogenase"/>
    <property type="match status" value="1"/>
</dbReference>
<reference evidence="2" key="1">
    <citation type="journal article" date="2019" name="Nat. Commun.">
        <title>Expansion of phycobilisome linker gene families in mesophilic red algae.</title>
        <authorList>
            <person name="Lee J."/>
            <person name="Kim D."/>
            <person name="Bhattacharya D."/>
            <person name="Yoon H.S."/>
        </authorList>
    </citation>
    <scope>NUCLEOTIDE SEQUENCE [LARGE SCALE GENOMIC DNA]</scope>
    <source>
        <strain evidence="2">CCMP 1328</strain>
    </source>
</reference>
<dbReference type="SUPFAM" id="SSF56784">
    <property type="entry name" value="HAD-like"/>
    <property type="match status" value="1"/>
</dbReference>
<name>A0A5J4Z3A8_PORPP</name>
<dbReference type="PANTHER" id="PTHR12725">
    <property type="entry name" value="HALOACID DEHALOGENASE-LIKE HYDROLASE"/>
    <property type="match status" value="1"/>
</dbReference>
<organism evidence="1 2">
    <name type="scientific">Porphyridium purpureum</name>
    <name type="common">Red alga</name>
    <name type="synonym">Porphyridium cruentum</name>
    <dbReference type="NCBI Taxonomy" id="35688"/>
    <lineage>
        <taxon>Eukaryota</taxon>
        <taxon>Rhodophyta</taxon>
        <taxon>Bangiophyceae</taxon>
        <taxon>Porphyridiales</taxon>
        <taxon>Porphyridiaceae</taxon>
        <taxon>Porphyridium</taxon>
    </lineage>
</organism>
<dbReference type="SFLD" id="SFLDG01132">
    <property type="entry name" value="C1.5.3:_5'-Nucleotidase_Like"/>
    <property type="match status" value="1"/>
</dbReference>
<dbReference type="SFLD" id="SFLDG01129">
    <property type="entry name" value="C1.5:_HAD__Beta-PGM__Phosphata"/>
    <property type="match status" value="1"/>
</dbReference>
<dbReference type="OrthoDB" id="1065058at2759"/>
<dbReference type="NCBIfam" id="TIGR01993">
    <property type="entry name" value="Pyr-5-nucltdase"/>
    <property type="match status" value="1"/>
</dbReference>
<dbReference type="InterPro" id="IPR036412">
    <property type="entry name" value="HAD-like_sf"/>
</dbReference>
<gene>
    <name evidence="1" type="ORF">FVE85_5946</name>
</gene>
<evidence type="ECO:0000313" key="1">
    <source>
        <dbReference type="EMBL" id="KAA8498361.1"/>
    </source>
</evidence>
<dbReference type="InterPro" id="IPR010237">
    <property type="entry name" value="Pyr-5-nucltdase"/>
</dbReference>
<dbReference type="AlphaFoldDB" id="A0A5J4Z3A8"/>
<protein>
    <recommendedName>
        <fullName evidence="3">Suppressor of disruption of TFIIS</fullName>
    </recommendedName>
</protein>
<dbReference type="PANTHER" id="PTHR12725:SF117">
    <property type="entry name" value="HALOACID DEHALOGENASE-LIKE HYDROLASE"/>
    <property type="match status" value="1"/>
</dbReference>
<dbReference type="Gene3D" id="3.40.50.1000">
    <property type="entry name" value="HAD superfamily/HAD-like"/>
    <property type="match status" value="1"/>
</dbReference>
<accession>A0A5J4Z3A8</accession>
<dbReference type="NCBIfam" id="TIGR01509">
    <property type="entry name" value="HAD-SF-IA-v3"/>
    <property type="match status" value="1"/>
</dbReference>
<dbReference type="InterPro" id="IPR006439">
    <property type="entry name" value="HAD-SF_hydro_IA"/>
</dbReference>